<accession>A0A2P6QSC6</accession>
<comment type="caution">
    <text evidence="1">The sequence shown here is derived from an EMBL/GenBank/DDBJ whole genome shotgun (WGS) entry which is preliminary data.</text>
</comment>
<sequence length="131" mass="14306">MDYMDGGPDGMNPYPPQGYMHMNYMRNKATSSVVYQQKPMSPENLYLMGESSNSSNCPHPLDGGANPFPILGIPITAVELTVGITVIPHMCILMGVLATSFPVKVAASTTFVAESFDLGLHKLVRKHREFS</sequence>
<dbReference type="AlphaFoldDB" id="A0A2P6QSC6"/>
<gene>
    <name evidence="1" type="ORF">RchiOBHm_Chr4g0398621</name>
</gene>
<evidence type="ECO:0000313" key="2">
    <source>
        <dbReference type="Proteomes" id="UP000238479"/>
    </source>
</evidence>
<dbReference type="EMBL" id="PDCK01000042">
    <property type="protein sequence ID" value="PRQ37078.1"/>
    <property type="molecule type" value="Genomic_DNA"/>
</dbReference>
<name>A0A2P6QSC6_ROSCH</name>
<reference evidence="1 2" key="1">
    <citation type="journal article" date="2018" name="Nat. Genet.">
        <title>The Rosa genome provides new insights in the design of modern roses.</title>
        <authorList>
            <person name="Bendahmane M."/>
        </authorList>
    </citation>
    <scope>NUCLEOTIDE SEQUENCE [LARGE SCALE GENOMIC DNA]</scope>
    <source>
        <strain evidence="2">cv. Old Blush</strain>
    </source>
</reference>
<dbReference type="STRING" id="74649.A0A2P6QSC6"/>
<dbReference type="Gramene" id="PRQ37078">
    <property type="protein sequence ID" value="PRQ37078"/>
    <property type="gene ID" value="RchiOBHm_Chr4g0398621"/>
</dbReference>
<evidence type="ECO:0000313" key="1">
    <source>
        <dbReference type="EMBL" id="PRQ37078.1"/>
    </source>
</evidence>
<organism evidence="1 2">
    <name type="scientific">Rosa chinensis</name>
    <name type="common">China rose</name>
    <dbReference type="NCBI Taxonomy" id="74649"/>
    <lineage>
        <taxon>Eukaryota</taxon>
        <taxon>Viridiplantae</taxon>
        <taxon>Streptophyta</taxon>
        <taxon>Embryophyta</taxon>
        <taxon>Tracheophyta</taxon>
        <taxon>Spermatophyta</taxon>
        <taxon>Magnoliopsida</taxon>
        <taxon>eudicotyledons</taxon>
        <taxon>Gunneridae</taxon>
        <taxon>Pentapetalae</taxon>
        <taxon>rosids</taxon>
        <taxon>fabids</taxon>
        <taxon>Rosales</taxon>
        <taxon>Rosaceae</taxon>
        <taxon>Rosoideae</taxon>
        <taxon>Rosoideae incertae sedis</taxon>
        <taxon>Rosa</taxon>
    </lineage>
</organism>
<protein>
    <submittedName>
        <fullName evidence="1">Uncharacterized protein</fullName>
    </submittedName>
</protein>
<keyword evidence="2" id="KW-1185">Reference proteome</keyword>
<dbReference type="Proteomes" id="UP000238479">
    <property type="component" value="Chromosome 4"/>
</dbReference>
<proteinExistence type="predicted"/>